<evidence type="ECO:0000256" key="1">
    <source>
        <dbReference type="PROSITE-ProRule" id="PRU00221"/>
    </source>
</evidence>
<evidence type="ECO:0000313" key="2">
    <source>
        <dbReference type="EMBL" id="KAE9403395.1"/>
    </source>
</evidence>
<dbReference type="PROSITE" id="PS50294">
    <property type="entry name" value="WD_REPEATS_REGION"/>
    <property type="match status" value="1"/>
</dbReference>
<dbReference type="AlphaFoldDB" id="A0A6A4I3M6"/>
<dbReference type="EMBL" id="ML769425">
    <property type="protein sequence ID" value="KAE9403395.1"/>
    <property type="molecule type" value="Genomic_DNA"/>
</dbReference>
<dbReference type="SMART" id="SM00320">
    <property type="entry name" value="WD40"/>
    <property type="match status" value="1"/>
</dbReference>
<organism evidence="2 3">
    <name type="scientific">Gymnopus androsaceus JB14</name>
    <dbReference type="NCBI Taxonomy" id="1447944"/>
    <lineage>
        <taxon>Eukaryota</taxon>
        <taxon>Fungi</taxon>
        <taxon>Dikarya</taxon>
        <taxon>Basidiomycota</taxon>
        <taxon>Agaricomycotina</taxon>
        <taxon>Agaricomycetes</taxon>
        <taxon>Agaricomycetidae</taxon>
        <taxon>Agaricales</taxon>
        <taxon>Marasmiineae</taxon>
        <taxon>Omphalotaceae</taxon>
        <taxon>Gymnopus</taxon>
    </lineage>
</organism>
<dbReference type="InterPro" id="IPR015943">
    <property type="entry name" value="WD40/YVTN_repeat-like_dom_sf"/>
</dbReference>
<dbReference type="Gene3D" id="2.130.10.10">
    <property type="entry name" value="YVTN repeat-like/Quinoprotein amine dehydrogenase"/>
    <property type="match status" value="1"/>
</dbReference>
<dbReference type="Pfam" id="PF00400">
    <property type="entry name" value="WD40"/>
    <property type="match status" value="1"/>
</dbReference>
<protein>
    <submittedName>
        <fullName evidence="2">Uncharacterized protein</fullName>
    </submittedName>
</protein>
<reference evidence="2" key="1">
    <citation type="journal article" date="2019" name="Environ. Microbiol.">
        <title>Fungal ecological strategies reflected in gene transcription - a case study of two litter decomposers.</title>
        <authorList>
            <person name="Barbi F."/>
            <person name="Kohler A."/>
            <person name="Barry K."/>
            <person name="Baskaran P."/>
            <person name="Daum C."/>
            <person name="Fauchery L."/>
            <person name="Ihrmark K."/>
            <person name="Kuo A."/>
            <person name="LaButti K."/>
            <person name="Lipzen A."/>
            <person name="Morin E."/>
            <person name="Grigoriev I.V."/>
            <person name="Henrissat B."/>
            <person name="Lindahl B."/>
            <person name="Martin F."/>
        </authorList>
    </citation>
    <scope>NUCLEOTIDE SEQUENCE</scope>
    <source>
        <strain evidence="2">JB14</strain>
    </source>
</reference>
<dbReference type="OrthoDB" id="2615105at2759"/>
<dbReference type="PROSITE" id="PS50082">
    <property type="entry name" value="WD_REPEATS_2"/>
    <property type="match status" value="1"/>
</dbReference>
<name>A0A6A4I3M6_9AGAR</name>
<dbReference type="InterPro" id="IPR011044">
    <property type="entry name" value="Quino_amine_DH_bsu"/>
</dbReference>
<gene>
    <name evidence="2" type="ORF">BT96DRAFT_489732</name>
</gene>
<keyword evidence="3" id="KW-1185">Reference proteome</keyword>
<dbReference type="SUPFAM" id="SSF50969">
    <property type="entry name" value="YVTN repeat-like/Quinoprotein amine dehydrogenase"/>
    <property type="match status" value="1"/>
</dbReference>
<keyword evidence="1" id="KW-0853">WD repeat</keyword>
<proteinExistence type="predicted"/>
<feature type="repeat" description="WD" evidence="1">
    <location>
        <begin position="37"/>
        <end position="62"/>
    </location>
</feature>
<accession>A0A6A4I3M6</accession>
<sequence>MMEPGLCLALLMKQSESGMPLLVLKWVVLCKVMMIWVRSVAYSPDGSKIVSGSHDKTLRIWDPTFDSPMNNTLIDKTESLQAHNNWNLSSDGWITFPNCPYGIIWIPPQFRRPLWRPQNLCIISQVGYTKLSFSDCVFDKEWFHCIVE</sequence>
<dbReference type="Proteomes" id="UP000799118">
    <property type="component" value="Unassembled WGS sequence"/>
</dbReference>
<dbReference type="InterPro" id="IPR001680">
    <property type="entry name" value="WD40_rpt"/>
</dbReference>
<evidence type="ECO:0000313" key="3">
    <source>
        <dbReference type="Proteomes" id="UP000799118"/>
    </source>
</evidence>